<evidence type="ECO:0000259" key="5">
    <source>
        <dbReference type="PROSITE" id="PS01033"/>
    </source>
</evidence>
<feature type="compositionally biased region" description="Polar residues" evidence="4">
    <location>
        <begin position="233"/>
        <end position="243"/>
    </location>
</feature>
<evidence type="ECO:0000313" key="7">
    <source>
        <dbReference type="Proteomes" id="UP001201812"/>
    </source>
</evidence>
<feature type="compositionally biased region" description="Low complexity" evidence="4">
    <location>
        <begin position="435"/>
        <end position="446"/>
    </location>
</feature>
<feature type="compositionally biased region" description="Basic and acidic residues" evidence="4">
    <location>
        <begin position="105"/>
        <end position="114"/>
    </location>
</feature>
<dbReference type="GO" id="GO:0020037">
    <property type="term" value="F:heme binding"/>
    <property type="evidence" value="ECO:0007669"/>
    <property type="project" value="InterPro"/>
</dbReference>
<keyword evidence="7" id="KW-1185">Reference proteome</keyword>
<feature type="domain" description="Globin" evidence="5">
    <location>
        <begin position="494"/>
        <end position="646"/>
    </location>
</feature>
<dbReference type="InterPro" id="IPR000971">
    <property type="entry name" value="Globin"/>
</dbReference>
<feature type="compositionally biased region" description="Basic and acidic residues" evidence="4">
    <location>
        <begin position="244"/>
        <end position="254"/>
    </location>
</feature>
<dbReference type="InterPro" id="IPR012292">
    <property type="entry name" value="Globin/Proto"/>
</dbReference>
<dbReference type="InterPro" id="IPR044399">
    <property type="entry name" value="Mb-like_M"/>
</dbReference>
<feature type="region of interest" description="Disordered" evidence="4">
    <location>
        <begin position="61"/>
        <end position="154"/>
    </location>
</feature>
<dbReference type="CDD" id="cd01040">
    <property type="entry name" value="Mb-like"/>
    <property type="match status" value="1"/>
</dbReference>
<protein>
    <submittedName>
        <fullName evidence="6">Globin-like protein 6</fullName>
    </submittedName>
</protein>
<feature type="region of interest" description="Disordered" evidence="4">
    <location>
        <begin position="401"/>
        <end position="462"/>
    </location>
</feature>
<dbReference type="AlphaFoldDB" id="A0AAD4MR86"/>
<dbReference type="PANTHER" id="PTHR46458:SF7">
    <property type="entry name" value="GLOBIN DOMAIN-CONTAINING PROTEIN"/>
    <property type="match status" value="1"/>
</dbReference>
<keyword evidence="1" id="KW-0349">Heme</keyword>
<feature type="region of interest" description="Disordered" evidence="4">
    <location>
        <begin position="233"/>
        <end position="283"/>
    </location>
</feature>
<name>A0AAD4MR86_9BILA</name>
<dbReference type="InterPro" id="IPR009050">
    <property type="entry name" value="Globin-like_sf"/>
</dbReference>
<proteinExistence type="predicted"/>
<dbReference type="EMBL" id="JAKKPZ010000093">
    <property type="protein sequence ID" value="KAI1702781.1"/>
    <property type="molecule type" value="Genomic_DNA"/>
</dbReference>
<dbReference type="Proteomes" id="UP001201812">
    <property type="component" value="Unassembled WGS sequence"/>
</dbReference>
<sequence>MQKVWEWVRDKRRTTVRKWNSSTGFGRENGALLKSGDFDQFVAVASNPALTFGSTQNVDTSVGPDANGNAQKVRKNARTCSQSARGVSGPSPVPIPRKGKSLKNQTERKSDARSSDQQQLLQIPTHHREGSFRRLKRRLTPNFKKKTQQNISHQADPEYEAELMQSSSMTTPLIICPEPEPNVAGGQSTDSLNNPASVSDMWQKQPKALGDDNPHEGMRLLLIEDDSSQMCGINNAFGSSEGDNLSRSDLDVSENRSTLGVPSSIAVEPPSSGASINTEDEDEEPFIQLEPPVDQLSADQKTEVAKLEENLAESQGQNESNLDCRVVTDVTPAQMSHSFTAPAIKSAIPVPVGSMSVKTTRRKLRFMVPQVSVDNLFAGDDYRASSMGDVSTVSSLVHSSYARGHDAPPGRRVTLPSQGHPGDYGSDDTALSPGSAGPRPTASTPTSPVPSPHAPRRGLTDTERRRASLAIRRQSNVQLVHNASGRRASTTLIPLTAAQIHLVRSLWRQIYLTKGPTVIGQTVMHRLFFKCPKVKEQFRNCPMPSNYSNHDSFSKQHCKSMAEIVDQVVENLDDLEMVVDDLERIGRVHAQTLNGNLSSKMWNSVAETFIDCTLEWGDRRCRSETVRKAWALIIAFMIEKIKHGHLDERKQILVMRSTIASLERVALAQNGANGGSKCPMAHVRT</sequence>
<dbReference type="PANTHER" id="PTHR46458">
    <property type="entry name" value="BLR2807 PROTEIN"/>
    <property type="match status" value="1"/>
</dbReference>
<dbReference type="PROSITE" id="PS01033">
    <property type="entry name" value="GLOBIN"/>
    <property type="match status" value="1"/>
</dbReference>
<dbReference type="Gene3D" id="1.10.490.10">
    <property type="entry name" value="Globins"/>
    <property type="match status" value="1"/>
</dbReference>
<gene>
    <name evidence="6" type="ORF">DdX_15291</name>
</gene>
<reference evidence="6" key="1">
    <citation type="submission" date="2022-01" db="EMBL/GenBank/DDBJ databases">
        <title>Genome Sequence Resource for Two Populations of Ditylenchus destructor, the Migratory Endoparasitic Phytonematode.</title>
        <authorList>
            <person name="Zhang H."/>
            <person name="Lin R."/>
            <person name="Xie B."/>
        </authorList>
    </citation>
    <scope>NUCLEOTIDE SEQUENCE</scope>
    <source>
        <strain evidence="6">BazhouSP</strain>
    </source>
</reference>
<accession>A0AAD4MR86</accession>
<keyword evidence="2" id="KW-0479">Metal-binding</keyword>
<evidence type="ECO:0000313" key="6">
    <source>
        <dbReference type="EMBL" id="KAI1702781.1"/>
    </source>
</evidence>
<dbReference type="GO" id="GO:0019825">
    <property type="term" value="F:oxygen binding"/>
    <property type="evidence" value="ECO:0007669"/>
    <property type="project" value="InterPro"/>
</dbReference>
<evidence type="ECO:0000256" key="3">
    <source>
        <dbReference type="ARBA" id="ARBA00023004"/>
    </source>
</evidence>
<feature type="compositionally biased region" description="Basic residues" evidence="4">
    <location>
        <begin position="133"/>
        <end position="147"/>
    </location>
</feature>
<dbReference type="GO" id="GO:0046872">
    <property type="term" value="F:metal ion binding"/>
    <property type="evidence" value="ECO:0007669"/>
    <property type="project" value="UniProtKB-KW"/>
</dbReference>
<keyword evidence="3" id="KW-0408">Iron</keyword>
<evidence type="ECO:0000256" key="2">
    <source>
        <dbReference type="ARBA" id="ARBA00022723"/>
    </source>
</evidence>
<dbReference type="SUPFAM" id="SSF46458">
    <property type="entry name" value="Globin-like"/>
    <property type="match status" value="1"/>
</dbReference>
<evidence type="ECO:0000256" key="1">
    <source>
        <dbReference type="ARBA" id="ARBA00022617"/>
    </source>
</evidence>
<dbReference type="Pfam" id="PF00042">
    <property type="entry name" value="Globin"/>
    <property type="match status" value="1"/>
</dbReference>
<dbReference type="InterPro" id="IPR050532">
    <property type="entry name" value="Globin-like_OT"/>
</dbReference>
<evidence type="ECO:0000256" key="4">
    <source>
        <dbReference type="SAM" id="MobiDB-lite"/>
    </source>
</evidence>
<organism evidence="6 7">
    <name type="scientific">Ditylenchus destructor</name>
    <dbReference type="NCBI Taxonomy" id="166010"/>
    <lineage>
        <taxon>Eukaryota</taxon>
        <taxon>Metazoa</taxon>
        <taxon>Ecdysozoa</taxon>
        <taxon>Nematoda</taxon>
        <taxon>Chromadorea</taxon>
        <taxon>Rhabditida</taxon>
        <taxon>Tylenchina</taxon>
        <taxon>Tylenchomorpha</taxon>
        <taxon>Sphaerularioidea</taxon>
        <taxon>Anguinidae</taxon>
        <taxon>Anguininae</taxon>
        <taxon>Ditylenchus</taxon>
    </lineage>
</organism>
<comment type="caution">
    <text evidence="6">The sequence shown here is derived from an EMBL/GenBank/DDBJ whole genome shotgun (WGS) entry which is preliminary data.</text>
</comment>